<dbReference type="OrthoDB" id="6240578at2"/>
<evidence type="ECO:0000313" key="1">
    <source>
        <dbReference type="EMBL" id="RUO61815.1"/>
    </source>
</evidence>
<protein>
    <submittedName>
        <fullName evidence="1">Uncharacterized protein</fullName>
    </submittedName>
</protein>
<keyword evidence="2" id="KW-1185">Reference proteome</keyword>
<evidence type="ECO:0000313" key="2">
    <source>
        <dbReference type="Proteomes" id="UP000288259"/>
    </source>
</evidence>
<organism evidence="1 2">
    <name type="scientific">Pseudidiomarina insulisalsae</name>
    <dbReference type="NCBI Taxonomy" id="575789"/>
    <lineage>
        <taxon>Bacteria</taxon>
        <taxon>Pseudomonadati</taxon>
        <taxon>Pseudomonadota</taxon>
        <taxon>Gammaproteobacteria</taxon>
        <taxon>Alteromonadales</taxon>
        <taxon>Idiomarinaceae</taxon>
        <taxon>Pseudidiomarina</taxon>
    </lineage>
</organism>
<accession>A0A432YLU9</accession>
<proteinExistence type="predicted"/>
<name>A0A432YLU9_9GAMM</name>
<comment type="caution">
    <text evidence="1">The sequence shown here is derived from an EMBL/GenBank/DDBJ whole genome shotgun (WGS) entry which is preliminary data.</text>
</comment>
<gene>
    <name evidence="1" type="ORF">CWI71_05495</name>
</gene>
<dbReference type="EMBL" id="PIPY01000005">
    <property type="protein sequence ID" value="RUO61815.1"/>
    <property type="molecule type" value="Genomic_DNA"/>
</dbReference>
<dbReference type="Proteomes" id="UP000288259">
    <property type="component" value="Unassembled WGS sequence"/>
</dbReference>
<dbReference type="AlphaFoldDB" id="A0A432YLU9"/>
<reference evidence="2" key="1">
    <citation type="journal article" date="2018" name="Front. Microbiol.">
        <title>Genome-Based Analysis Reveals the Taxonomy and Diversity of the Family Idiomarinaceae.</title>
        <authorList>
            <person name="Liu Y."/>
            <person name="Lai Q."/>
            <person name="Shao Z."/>
        </authorList>
    </citation>
    <scope>NUCLEOTIDE SEQUENCE [LARGE SCALE GENOMIC DNA]</scope>
    <source>
        <strain evidence="2">CVS-6</strain>
    </source>
</reference>
<dbReference type="RefSeq" id="WP_126754275.1">
    <property type="nucleotide sequence ID" value="NZ_PIPY01000005.1"/>
</dbReference>
<sequence>MKGLKKTRKVVLYRGDEAVSNFSQHITDSLVASLRSIRREFKRNPTLTHAIVTDSKGRKWTVSRNLSDLGLLWLAFRIK</sequence>